<accession>A0A5B2W2H1</accession>
<reference evidence="2 3" key="2">
    <citation type="submission" date="2019-09" db="EMBL/GenBank/DDBJ databases">
        <authorList>
            <person name="Jin C."/>
        </authorList>
    </citation>
    <scope>NUCLEOTIDE SEQUENCE [LARGE SCALE GENOMIC DNA]</scope>
    <source>
        <strain evidence="2 3">BN140078</strain>
    </source>
</reference>
<evidence type="ECO:0000313" key="3">
    <source>
        <dbReference type="Proteomes" id="UP000324611"/>
    </source>
</evidence>
<protein>
    <recommendedName>
        <fullName evidence="1">MoxR-vWA-beta-propeller ternary system domain-containing protein</fullName>
    </recommendedName>
</protein>
<dbReference type="InterPro" id="IPR045552">
    <property type="entry name" value="bpX2"/>
</dbReference>
<comment type="caution">
    <text evidence="2">The sequence shown here is derived from an EMBL/GenBank/DDBJ whole genome shotgun (WGS) entry which is preliminary data.</text>
</comment>
<dbReference type="EMBL" id="VUOC01000001">
    <property type="protein sequence ID" value="KAA2245565.1"/>
    <property type="molecule type" value="Genomic_DNA"/>
</dbReference>
<sequence>MSGIKEWILVLAHQDVAALGAVRDLEGLRAATHGEELWVRGISIAARAELKLQQLPTLHTYMLDEQERLFPPGKPTPIGQLPRVRWRTLKEFMPVTLPVSAMPGALPAPYPIQLAPCSTPQEGNALLTDLATWKTYAEGAPQVRLQPLRFAVSENNTVLILGTPLPPVPGREYFLRDNILLPCGFEFDPPVIAALVARKLNPQQQNLLLFDTEGQWEQIPPEYFVPCTRSAIRLTKERRTEDD</sequence>
<evidence type="ECO:0000259" key="1">
    <source>
        <dbReference type="Pfam" id="PF19918"/>
    </source>
</evidence>
<keyword evidence="3" id="KW-1185">Reference proteome</keyword>
<gene>
    <name evidence="2" type="ORF">F0L74_06310</name>
</gene>
<proteinExistence type="predicted"/>
<dbReference type="Proteomes" id="UP000324611">
    <property type="component" value="Unassembled WGS sequence"/>
</dbReference>
<dbReference type="AlphaFoldDB" id="A0A5B2W2H1"/>
<name>A0A5B2W2H1_9BACT</name>
<reference evidence="2 3" key="1">
    <citation type="submission" date="2019-09" db="EMBL/GenBank/DDBJ databases">
        <title>Chitinophaga ginsengihumi sp. nov., isolated from soil of ginseng rhizosphere.</title>
        <authorList>
            <person name="Lee J."/>
        </authorList>
    </citation>
    <scope>NUCLEOTIDE SEQUENCE [LARGE SCALE GENOMIC DNA]</scope>
    <source>
        <strain evidence="2 3">BN140078</strain>
    </source>
</reference>
<organism evidence="2 3">
    <name type="scientific">Chitinophaga agrisoli</name>
    <dbReference type="NCBI Taxonomy" id="2607653"/>
    <lineage>
        <taxon>Bacteria</taxon>
        <taxon>Pseudomonadati</taxon>
        <taxon>Bacteroidota</taxon>
        <taxon>Chitinophagia</taxon>
        <taxon>Chitinophagales</taxon>
        <taxon>Chitinophagaceae</taxon>
        <taxon>Chitinophaga</taxon>
    </lineage>
</organism>
<feature type="domain" description="MoxR-vWA-beta-propeller ternary system" evidence="1">
    <location>
        <begin position="10"/>
        <end position="234"/>
    </location>
</feature>
<dbReference type="RefSeq" id="WP_149836955.1">
    <property type="nucleotide sequence ID" value="NZ_VUOC01000001.1"/>
</dbReference>
<dbReference type="Pfam" id="PF19918">
    <property type="entry name" value="bpX2"/>
    <property type="match status" value="1"/>
</dbReference>
<evidence type="ECO:0000313" key="2">
    <source>
        <dbReference type="EMBL" id="KAA2245565.1"/>
    </source>
</evidence>